<dbReference type="KEGG" id="dpp:DICPUDRAFT_158038"/>
<sequence length="646" mass="76306">MDKVNYSIDQLLDETTKLVSMGIITKQECKDIMKKREYHEIKIYNRNAHKSDFLTYIKYELDLDKLFHERGKEKHIEFDFRLRSALRHAFILFGSATKKFPKDESLWISSLNIRMRRASKEGTGRLFSIALQNLPRSPRLWKLAATFEFEVNKNIQNARNLIQAGIQFNKTDHSLWHHFFLMELTYISLLYSDINYLDEINKNQNSTKEDESTSIRLNLDNMRKEEKVEKDELITFGKDILNAEKLKQSPLIRGQIAQIVYNKAINSIKDDFDFRKKFYIISSKFLNVGKDEQNPVGAGELLQKEIIKSLKQDFENSDKTYLFLASIEQSNLQETIINKVKSSTEILKQGLYVIKNEDYLFSTIDFIKKETILNIKLKDSSIVEDISKTILQFYKYSIENQFLKENGYYFYIELLLEIGLMEEAIKVSEESLNLFKNSPKLWKQRINLLIKNSVVLKLFENLNLSLDINNVDKCFEMAIKHSSIEKCLLSSNVILDYFKYQVAFKFEKDYNKIIELFKKLIRLSDGNNSVQTSLKNFILDYTFLNLPKDKLKPVYQLCFNYLPIEKEFYQKCILYQEDRIEKDFNDIRSLYEHCLSIKTIETKDKDMWLNYRNFELKVTGDIQRANTIAVRGKKSLEDPLEFISQL</sequence>
<evidence type="ECO:0000259" key="6">
    <source>
        <dbReference type="Pfam" id="PF08640"/>
    </source>
</evidence>
<dbReference type="Gene3D" id="1.25.40.10">
    <property type="entry name" value="Tetratricopeptide repeat domain"/>
    <property type="match status" value="2"/>
</dbReference>
<keyword evidence="3" id="KW-0698">rRNA processing</keyword>
<dbReference type="SUPFAM" id="SSF48452">
    <property type="entry name" value="TPR-like"/>
    <property type="match status" value="2"/>
</dbReference>
<dbReference type="VEuPathDB" id="AmoebaDB:DICPUDRAFT_158038"/>
<feature type="domain" description="U3 small nucleolar RNA-associated protein 6 N-terminal" evidence="6">
    <location>
        <begin position="9"/>
        <end position="76"/>
    </location>
</feature>
<dbReference type="OrthoDB" id="28112at2759"/>
<proteinExistence type="inferred from homology"/>
<dbReference type="InterPro" id="IPR011990">
    <property type="entry name" value="TPR-like_helical_dom_sf"/>
</dbReference>
<dbReference type="PANTHER" id="PTHR23271:SF1">
    <property type="entry name" value="U3 SMALL NUCLEOLAR RNA-ASSOCIATED PROTEIN 6 HOMOLOG"/>
    <property type="match status" value="1"/>
</dbReference>
<dbReference type="Pfam" id="PF24892">
    <property type="entry name" value="UTP6_C"/>
    <property type="match status" value="2"/>
</dbReference>
<dbReference type="PANTHER" id="PTHR23271">
    <property type="entry name" value="HEPATOCELLULAR CARCINOMA-ASSOCIATED ANTIGEN 66"/>
    <property type="match status" value="1"/>
</dbReference>
<dbReference type="GO" id="GO:0032040">
    <property type="term" value="C:small-subunit processome"/>
    <property type="evidence" value="ECO:0000318"/>
    <property type="project" value="GO_Central"/>
</dbReference>
<dbReference type="InterPro" id="IPR013949">
    <property type="entry name" value="Utp6"/>
</dbReference>
<evidence type="ECO:0000313" key="8">
    <source>
        <dbReference type="EMBL" id="EGC30237.1"/>
    </source>
</evidence>
<dbReference type="InterPro" id="IPR055347">
    <property type="entry name" value="UTP6_N"/>
</dbReference>
<dbReference type="GO" id="GO:0000462">
    <property type="term" value="P:maturation of SSU-rRNA from tricistronic rRNA transcript (SSU-rRNA, 5.8S rRNA, LSU-rRNA)"/>
    <property type="evidence" value="ECO:0000318"/>
    <property type="project" value="GO_Central"/>
</dbReference>
<evidence type="ECO:0000256" key="4">
    <source>
        <dbReference type="ARBA" id="ARBA00022737"/>
    </source>
</evidence>
<protein>
    <recommendedName>
        <fullName evidence="10">U3 small nucleolar RNA-associated protein 6</fullName>
    </recommendedName>
</protein>
<name>F1A0N5_DICPU</name>
<dbReference type="FunFam" id="1.25.40.10:FF:003718">
    <property type="entry name" value="U3 small nucleolar RNA-associated protein 6 homolog"/>
    <property type="match status" value="1"/>
</dbReference>
<organism evidence="8 9">
    <name type="scientific">Dictyostelium purpureum</name>
    <name type="common">Slime mold</name>
    <dbReference type="NCBI Taxonomy" id="5786"/>
    <lineage>
        <taxon>Eukaryota</taxon>
        <taxon>Amoebozoa</taxon>
        <taxon>Evosea</taxon>
        <taxon>Eumycetozoa</taxon>
        <taxon>Dictyostelia</taxon>
        <taxon>Dictyosteliales</taxon>
        <taxon>Dictyosteliaceae</taxon>
        <taxon>Dictyostelium</taxon>
    </lineage>
</organism>
<dbReference type="GO" id="GO:0034388">
    <property type="term" value="C:Pwp2p-containing subcomplex of 90S preribosome"/>
    <property type="evidence" value="ECO:0000318"/>
    <property type="project" value="GO_Central"/>
</dbReference>
<dbReference type="EMBL" id="GL871345">
    <property type="protein sequence ID" value="EGC30237.1"/>
    <property type="molecule type" value="Genomic_DNA"/>
</dbReference>
<evidence type="ECO:0000256" key="1">
    <source>
        <dbReference type="ARBA" id="ARBA00004604"/>
    </source>
</evidence>
<evidence type="ECO:0000313" key="9">
    <source>
        <dbReference type="Proteomes" id="UP000001064"/>
    </source>
</evidence>
<reference evidence="9" key="1">
    <citation type="journal article" date="2011" name="Genome Biol.">
        <title>Comparative genomics of the social amoebae Dictyostelium discoideum and Dictyostelium purpureum.</title>
        <authorList>
            <consortium name="US DOE Joint Genome Institute (JGI-PGF)"/>
            <person name="Sucgang R."/>
            <person name="Kuo A."/>
            <person name="Tian X."/>
            <person name="Salerno W."/>
            <person name="Parikh A."/>
            <person name="Feasley C.L."/>
            <person name="Dalin E."/>
            <person name="Tu H."/>
            <person name="Huang E."/>
            <person name="Barry K."/>
            <person name="Lindquist E."/>
            <person name="Shapiro H."/>
            <person name="Bruce D."/>
            <person name="Schmutz J."/>
            <person name="Salamov A."/>
            <person name="Fey P."/>
            <person name="Gaudet P."/>
            <person name="Anjard C."/>
            <person name="Babu M.M."/>
            <person name="Basu S."/>
            <person name="Bushmanova Y."/>
            <person name="van der Wel H."/>
            <person name="Katoh-Kurasawa M."/>
            <person name="Dinh C."/>
            <person name="Coutinho P.M."/>
            <person name="Saito T."/>
            <person name="Elias M."/>
            <person name="Schaap P."/>
            <person name="Kay R.R."/>
            <person name="Henrissat B."/>
            <person name="Eichinger L."/>
            <person name="Rivero F."/>
            <person name="Putnam N.H."/>
            <person name="West C.M."/>
            <person name="Loomis W.F."/>
            <person name="Chisholm R.L."/>
            <person name="Shaulsky G."/>
            <person name="Strassmann J.E."/>
            <person name="Queller D.C."/>
            <person name="Kuspa A."/>
            <person name="Grigoriev I.V."/>
        </authorList>
    </citation>
    <scope>NUCLEOTIDE SEQUENCE [LARGE SCALE GENOMIC DNA]</scope>
    <source>
        <strain evidence="9">QSDP1</strain>
    </source>
</reference>
<dbReference type="InParanoid" id="F1A0N5"/>
<dbReference type="InterPro" id="IPR056907">
    <property type="entry name" value="UTP6_C"/>
</dbReference>
<dbReference type="Pfam" id="PF08640">
    <property type="entry name" value="U3_assoc_6"/>
    <property type="match status" value="1"/>
</dbReference>
<dbReference type="GO" id="GO:0030515">
    <property type="term" value="F:snoRNA binding"/>
    <property type="evidence" value="ECO:0000318"/>
    <property type="project" value="GO_Central"/>
</dbReference>
<dbReference type="STRING" id="5786.F1A0N5"/>
<dbReference type="InterPro" id="IPR003107">
    <property type="entry name" value="HAT"/>
</dbReference>
<keyword evidence="5" id="KW-0539">Nucleus</keyword>
<dbReference type="AlphaFoldDB" id="F1A0N5"/>
<evidence type="ECO:0000259" key="7">
    <source>
        <dbReference type="Pfam" id="PF24892"/>
    </source>
</evidence>
<dbReference type="RefSeq" id="XP_003293229.1">
    <property type="nucleotide sequence ID" value="XM_003293181.1"/>
</dbReference>
<dbReference type="Proteomes" id="UP000001064">
    <property type="component" value="Unassembled WGS sequence"/>
</dbReference>
<dbReference type="GeneID" id="10510936"/>
<dbReference type="SMART" id="SM00386">
    <property type="entry name" value="HAT"/>
    <property type="match status" value="5"/>
</dbReference>
<comment type="similarity">
    <text evidence="2">Belongs to the UTP6 family.</text>
</comment>
<evidence type="ECO:0000256" key="2">
    <source>
        <dbReference type="ARBA" id="ARBA00010734"/>
    </source>
</evidence>
<feature type="domain" description="U3 small nucleolar RNA-associated protein 6 homolog C-terminal" evidence="7">
    <location>
        <begin position="343"/>
        <end position="522"/>
    </location>
</feature>
<evidence type="ECO:0000256" key="5">
    <source>
        <dbReference type="ARBA" id="ARBA00023242"/>
    </source>
</evidence>
<evidence type="ECO:0000256" key="3">
    <source>
        <dbReference type="ARBA" id="ARBA00022552"/>
    </source>
</evidence>
<accession>F1A0N5</accession>
<dbReference type="FunCoup" id="F1A0N5">
    <property type="interactions" value="470"/>
</dbReference>
<keyword evidence="9" id="KW-1185">Reference proteome</keyword>
<feature type="domain" description="U3 small nucleolar RNA-associated protein 6 homolog C-terminal" evidence="7">
    <location>
        <begin position="548"/>
        <end position="636"/>
    </location>
</feature>
<evidence type="ECO:0008006" key="10">
    <source>
        <dbReference type="Google" id="ProtNLM"/>
    </source>
</evidence>
<gene>
    <name evidence="8" type="ORF">DICPUDRAFT_158038</name>
</gene>
<dbReference type="OMA" id="CKQWNAK"/>
<dbReference type="eggNOG" id="KOG2396">
    <property type="taxonomic scope" value="Eukaryota"/>
</dbReference>
<comment type="subcellular location">
    <subcellularLocation>
        <location evidence="1">Nucleus</location>
        <location evidence="1">Nucleolus</location>
    </subcellularLocation>
</comment>
<keyword evidence="4" id="KW-0677">Repeat</keyword>